<dbReference type="PANTHER" id="PTHR41286">
    <property type="entry name" value="HNH NUCLEASE YAJD-RELATED"/>
    <property type="match status" value="1"/>
</dbReference>
<dbReference type="EMBL" id="CP009933">
    <property type="protein sequence ID" value="AKA72327.1"/>
    <property type="molecule type" value="Genomic_DNA"/>
</dbReference>
<dbReference type="Proteomes" id="UP000033115">
    <property type="component" value="Chromosome"/>
</dbReference>
<dbReference type="InterPro" id="IPR002711">
    <property type="entry name" value="HNH"/>
</dbReference>
<evidence type="ECO:0000259" key="5">
    <source>
        <dbReference type="SMART" id="SM00507"/>
    </source>
</evidence>
<dbReference type="GO" id="GO:0004519">
    <property type="term" value="F:endonuclease activity"/>
    <property type="evidence" value="ECO:0007669"/>
    <property type="project" value="InterPro"/>
</dbReference>
<comment type="similarity">
    <text evidence="3">Belongs to the HNH nuclease family.</text>
</comment>
<dbReference type="GO" id="GO:0016787">
    <property type="term" value="F:hydrolase activity"/>
    <property type="evidence" value="ECO:0007669"/>
    <property type="project" value="UniProtKB-KW"/>
</dbReference>
<name>A0A0E3K4E0_CLOSL</name>
<accession>A0A0E3K4E0</accession>
<dbReference type="SMART" id="SM00507">
    <property type="entry name" value="HNHc"/>
    <property type="match status" value="1"/>
</dbReference>
<dbReference type="PANTHER" id="PTHR41286:SF1">
    <property type="entry name" value="HNH NUCLEASE YAJD-RELATED"/>
    <property type="match status" value="1"/>
</dbReference>
<keyword evidence="2" id="KW-0378">Hydrolase</keyword>
<evidence type="ECO:0000313" key="6">
    <source>
        <dbReference type="EMBL" id="AKA72327.1"/>
    </source>
</evidence>
<dbReference type="RefSeq" id="WP_026366511.1">
    <property type="nucleotide sequence ID" value="NZ_CP009933.1"/>
</dbReference>
<reference evidence="6 7" key="1">
    <citation type="journal article" date="2015" name="J. Biotechnol.">
        <title>Complete genome sequence of a malodorant-producing acetogen, Clostridium scatologenes ATCC 25775(T).</title>
        <authorList>
            <person name="Zhu Z."/>
            <person name="Guo T."/>
            <person name="Zheng H."/>
            <person name="Song T."/>
            <person name="Ouyang P."/>
            <person name="Xie J."/>
        </authorList>
    </citation>
    <scope>NUCLEOTIDE SEQUENCE [LARGE SCALE GENOMIC DNA]</scope>
    <source>
        <strain evidence="6 7">ATCC 25775</strain>
    </source>
</reference>
<dbReference type="GO" id="GO:0005829">
    <property type="term" value="C:cytosol"/>
    <property type="evidence" value="ECO:0007669"/>
    <property type="project" value="TreeGrafter"/>
</dbReference>
<dbReference type="CDD" id="cd00085">
    <property type="entry name" value="HNHc"/>
    <property type="match status" value="1"/>
</dbReference>
<keyword evidence="7" id="KW-1185">Reference proteome</keyword>
<dbReference type="GO" id="GO:0003676">
    <property type="term" value="F:nucleic acid binding"/>
    <property type="evidence" value="ECO:0007669"/>
    <property type="project" value="InterPro"/>
</dbReference>
<dbReference type="InterPro" id="IPR003615">
    <property type="entry name" value="HNH_nuc"/>
</dbReference>
<dbReference type="AlphaFoldDB" id="A0A0E3K4E0"/>
<sequence>MPVKPQRPCSYPSCPELTNERYCSKHQKEIESKYNKTSRPFKKLYNSRWYKLRKQFLLKHPLCEECKREGVVTAAEVVDHVIPHKGNEQLFWDESNWQSLCKHHHDIKTAKEDGRFGNKNEVYSYPWKKE</sequence>
<dbReference type="STRING" id="1548.CSCA_5202"/>
<gene>
    <name evidence="6" type="ORF">CSCA_5202</name>
</gene>
<evidence type="ECO:0000256" key="2">
    <source>
        <dbReference type="ARBA" id="ARBA00022801"/>
    </source>
</evidence>
<dbReference type="KEGG" id="csq:CSCA_5202"/>
<evidence type="ECO:0000313" key="7">
    <source>
        <dbReference type="Proteomes" id="UP000033115"/>
    </source>
</evidence>
<dbReference type="Pfam" id="PF01844">
    <property type="entry name" value="HNH"/>
    <property type="match status" value="1"/>
</dbReference>
<evidence type="ECO:0000256" key="4">
    <source>
        <dbReference type="ARBA" id="ARBA00040194"/>
    </source>
</evidence>
<evidence type="ECO:0000256" key="1">
    <source>
        <dbReference type="ARBA" id="ARBA00022722"/>
    </source>
</evidence>
<organism evidence="6 7">
    <name type="scientific">Clostridium scatologenes</name>
    <dbReference type="NCBI Taxonomy" id="1548"/>
    <lineage>
        <taxon>Bacteria</taxon>
        <taxon>Bacillati</taxon>
        <taxon>Bacillota</taxon>
        <taxon>Clostridia</taxon>
        <taxon>Eubacteriales</taxon>
        <taxon>Clostridiaceae</taxon>
        <taxon>Clostridium</taxon>
    </lineage>
</organism>
<feature type="domain" description="HNH nuclease" evidence="5">
    <location>
        <begin position="51"/>
        <end position="106"/>
    </location>
</feature>
<dbReference type="HOGENOM" id="CLU_108879_4_0_9"/>
<protein>
    <recommendedName>
        <fullName evidence="4">Putative HNH nuclease YajD</fullName>
    </recommendedName>
</protein>
<proteinExistence type="inferred from homology"/>
<dbReference type="Gene3D" id="1.10.30.50">
    <property type="match status" value="1"/>
</dbReference>
<keyword evidence="1" id="KW-0540">Nuclease</keyword>
<dbReference type="GO" id="GO:0008270">
    <property type="term" value="F:zinc ion binding"/>
    <property type="evidence" value="ECO:0007669"/>
    <property type="project" value="InterPro"/>
</dbReference>
<evidence type="ECO:0000256" key="3">
    <source>
        <dbReference type="ARBA" id="ARBA00038412"/>
    </source>
</evidence>